<dbReference type="Proteomes" id="UP000178659">
    <property type="component" value="Unassembled WGS sequence"/>
</dbReference>
<protein>
    <recommendedName>
        <fullName evidence="4">DUF3784 domain-containing protein</fullName>
    </recommendedName>
</protein>
<proteinExistence type="predicted"/>
<accession>A0A1G1VFQ9</accession>
<gene>
    <name evidence="2" type="ORF">A3A77_02160</name>
</gene>
<dbReference type="AlphaFoldDB" id="A0A1G1VFQ9"/>
<keyword evidence="1" id="KW-0812">Transmembrane</keyword>
<comment type="caution">
    <text evidence="2">The sequence shown here is derived from an EMBL/GenBank/DDBJ whole genome shotgun (WGS) entry which is preliminary data.</text>
</comment>
<reference evidence="2 3" key="1">
    <citation type="journal article" date="2016" name="Nat. Commun.">
        <title>Thousands of microbial genomes shed light on interconnected biogeochemical processes in an aquifer system.</title>
        <authorList>
            <person name="Anantharaman K."/>
            <person name="Brown C.T."/>
            <person name="Hug L.A."/>
            <person name="Sharon I."/>
            <person name="Castelle C.J."/>
            <person name="Probst A.J."/>
            <person name="Thomas B.C."/>
            <person name="Singh A."/>
            <person name="Wilkins M.J."/>
            <person name="Karaoz U."/>
            <person name="Brodie E.L."/>
            <person name="Williams K.H."/>
            <person name="Hubbard S.S."/>
            <person name="Banfield J.F."/>
        </authorList>
    </citation>
    <scope>NUCLEOTIDE SEQUENCE [LARGE SCALE GENOMIC DNA]</scope>
</reference>
<feature type="transmembrane region" description="Helical" evidence="1">
    <location>
        <begin position="79"/>
        <end position="96"/>
    </location>
</feature>
<feature type="transmembrane region" description="Helical" evidence="1">
    <location>
        <begin position="48"/>
        <end position="67"/>
    </location>
</feature>
<feature type="transmembrane region" description="Helical" evidence="1">
    <location>
        <begin position="6"/>
        <end position="27"/>
    </location>
</feature>
<evidence type="ECO:0000313" key="2">
    <source>
        <dbReference type="EMBL" id="OGY14258.1"/>
    </source>
</evidence>
<sequence>MFIQLFLLILGIIFITILLIKYLLLGNKLFSKLERSVPFFFPTFDKKLGVVILVFTVAVFLLLVYLSKTYGFDSIPVEIVSWIFSIILIIFVLKYGKAPK</sequence>
<keyword evidence="1" id="KW-0472">Membrane</keyword>
<dbReference type="EMBL" id="MHCC01000001">
    <property type="protein sequence ID" value="OGY14258.1"/>
    <property type="molecule type" value="Genomic_DNA"/>
</dbReference>
<evidence type="ECO:0000313" key="3">
    <source>
        <dbReference type="Proteomes" id="UP000178659"/>
    </source>
</evidence>
<evidence type="ECO:0008006" key="4">
    <source>
        <dbReference type="Google" id="ProtNLM"/>
    </source>
</evidence>
<organism evidence="2 3">
    <name type="scientific">Candidatus Blackburnbacteria bacterium RIFCSPLOWO2_01_FULL_40_20</name>
    <dbReference type="NCBI Taxonomy" id="1797519"/>
    <lineage>
        <taxon>Bacteria</taxon>
        <taxon>Candidatus Blackburniibacteriota</taxon>
    </lineage>
</organism>
<name>A0A1G1VFQ9_9BACT</name>
<evidence type="ECO:0000256" key="1">
    <source>
        <dbReference type="SAM" id="Phobius"/>
    </source>
</evidence>
<keyword evidence="1" id="KW-1133">Transmembrane helix</keyword>